<reference evidence="3 4" key="1">
    <citation type="submission" date="2019-12" db="EMBL/GenBank/DDBJ databases">
        <authorList>
            <person name="Li M."/>
        </authorList>
    </citation>
    <scope>NUCLEOTIDE SEQUENCE [LARGE SCALE GENOMIC DNA]</scope>
    <source>
        <strain evidence="3 4">GBMRC 2046</strain>
    </source>
</reference>
<dbReference type="InterPro" id="IPR027417">
    <property type="entry name" value="P-loop_NTPase"/>
</dbReference>
<feature type="domain" description="ATPase AAA-type core" evidence="2">
    <location>
        <begin position="586"/>
        <end position="662"/>
    </location>
</feature>
<sequence>MTIRIYGDIAIDNYEYEFTDKYSGKYWEYLRSSDEEAFPYPALENRFPNRFVARHFGGAYLLERGISMALTVWKSGFKTDQVLASEEPWKTNFKGLKAEREKLAADPNDFRDFLNLHYRLNKGKDGSYRITESGNSGFTLPNSRHKKNNLLRHLFEPPAEGNGEVNPNSPRVVFEKDKDPKLLIFNDCGTELRRNGIEPLKEELAASEERIAPWVIVKTHEPETIFPETNNSSPDEFPFYEDLLECCSSRTILIMDAQDLRRRDLAITRSLSWGQSAKDIIRHIESNRIRYLPKHLIVTFDYDATAYFEINRKNDQIVVERSVLLFSINRSEGEFRTRFDGFMPGAQSIFTSALAANIYHILQDKGRLSFENGEIEILLTYSLIAKQRVLQCGFSPVNEENMFEKIGTRKDIKEQITNLTFHESVFALPAKDNSNAKAKESDRKPEASMPNSHRPDIFDNPYLRAMNDKDKARLNKDQKNYELTCLSLDQEWLENPEKELFDILERDFPQTAKPFIQYVENGKTVAIRKSGESIGGETQINLPICNIGKIKTISRREIESLRTIRRLTNSYIADDRRGKTPIGLAVFGPPGAGKGFTVKSVFETFQSRAKELTDNSFIDCNLAGLNNPDDIAPFFQKARDLRLKGKVPVLFFDEFDCTVGDEKLFWLKRFLAPLQDGVFTSGHTTHPIGKSIFVFAGGTTHSFDEFKKLAEQDPATKGTDFLSRLQAHIDVQGITPKKPYESSQMFSNSAARRFAMKRAIVLRDLLYIRAKHIFAGQKTDGEAKIDHNVASAFIHEQGYVHGVRSMEAVIRMSTLDATQRFSAECLPTAQQLKMHVSEEFHARAFGKLA</sequence>
<evidence type="ECO:0000313" key="3">
    <source>
        <dbReference type="EMBL" id="MXN63588.1"/>
    </source>
</evidence>
<dbReference type="AlphaFoldDB" id="A0A7X3LR72"/>
<dbReference type="SUPFAM" id="SSF52540">
    <property type="entry name" value="P-loop containing nucleoside triphosphate hydrolases"/>
    <property type="match status" value="1"/>
</dbReference>
<dbReference type="GO" id="GO:0005524">
    <property type="term" value="F:ATP binding"/>
    <property type="evidence" value="ECO:0007669"/>
    <property type="project" value="InterPro"/>
</dbReference>
<dbReference type="Gene3D" id="3.40.50.300">
    <property type="entry name" value="P-loop containing nucleotide triphosphate hydrolases"/>
    <property type="match status" value="1"/>
</dbReference>
<evidence type="ECO:0000256" key="1">
    <source>
        <dbReference type="SAM" id="MobiDB-lite"/>
    </source>
</evidence>
<protein>
    <submittedName>
        <fullName evidence="3">AAA family ATPase</fullName>
    </submittedName>
</protein>
<proteinExistence type="predicted"/>
<dbReference type="RefSeq" id="WP_160773832.1">
    <property type="nucleotide sequence ID" value="NZ_WUMV01000001.1"/>
</dbReference>
<dbReference type="EMBL" id="WUMV01000001">
    <property type="protein sequence ID" value="MXN63588.1"/>
    <property type="molecule type" value="Genomic_DNA"/>
</dbReference>
<dbReference type="GO" id="GO:0016887">
    <property type="term" value="F:ATP hydrolysis activity"/>
    <property type="evidence" value="ECO:0007669"/>
    <property type="project" value="InterPro"/>
</dbReference>
<accession>A0A7X3LR72</accession>
<keyword evidence="4" id="KW-1185">Reference proteome</keyword>
<dbReference type="InterPro" id="IPR003959">
    <property type="entry name" value="ATPase_AAA_core"/>
</dbReference>
<gene>
    <name evidence="3" type="ORF">GR183_01620</name>
</gene>
<name>A0A7X3LR72_9HYPH</name>
<feature type="compositionally biased region" description="Basic and acidic residues" evidence="1">
    <location>
        <begin position="437"/>
        <end position="446"/>
    </location>
</feature>
<evidence type="ECO:0000313" key="4">
    <source>
        <dbReference type="Proteomes" id="UP000433101"/>
    </source>
</evidence>
<feature type="region of interest" description="Disordered" evidence="1">
    <location>
        <begin position="432"/>
        <end position="460"/>
    </location>
</feature>
<dbReference type="Proteomes" id="UP000433101">
    <property type="component" value="Unassembled WGS sequence"/>
</dbReference>
<dbReference type="Pfam" id="PF00004">
    <property type="entry name" value="AAA"/>
    <property type="match status" value="1"/>
</dbReference>
<comment type="caution">
    <text evidence="3">The sequence shown here is derived from an EMBL/GenBank/DDBJ whole genome shotgun (WGS) entry which is preliminary data.</text>
</comment>
<organism evidence="3 4">
    <name type="scientific">Stappia sediminis</name>
    <dbReference type="NCBI Taxonomy" id="2692190"/>
    <lineage>
        <taxon>Bacteria</taxon>
        <taxon>Pseudomonadati</taxon>
        <taxon>Pseudomonadota</taxon>
        <taxon>Alphaproteobacteria</taxon>
        <taxon>Hyphomicrobiales</taxon>
        <taxon>Stappiaceae</taxon>
        <taxon>Stappia</taxon>
    </lineage>
</organism>
<evidence type="ECO:0000259" key="2">
    <source>
        <dbReference type="Pfam" id="PF00004"/>
    </source>
</evidence>